<dbReference type="EMBL" id="CABIJS010000477">
    <property type="protein sequence ID" value="VUZ52262.1"/>
    <property type="molecule type" value="Genomic_DNA"/>
</dbReference>
<organism evidence="2 3">
    <name type="scientific">Hymenolepis diminuta</name>
    <name type="common">Rat tapeworm</name>
    <dbReference type="NCBI Taxonomy" id="6216"/>
    <lineage>
        <taxon>Eukaryota</taxon>
        <taxon>Metazoa</taxon>
        <taxon>Spiralia</taxon>
        <taxon>Lophotrochozoa</taxon>
        <taxon>Platyhelminthes</taxon>
        <taxon>Cestoda</taxon>
        <taxon>Eucestoda</taxon>
        <taxon>Cyclophyllidea</taxon>
        <taxon>Hymenolepididae</taxon>
        <taxon>Hymenolepis</taxon>
    </lineage>
</organism>
<gene>
    <name evidence="2" type="ORF">WMSIL1_LOCUS10771</name>
</gene>
<dbReference type="Proteomes" id="UP000321570">
    <property type="component" value="Unassembled WGS sequence"/>
</dbReference>
<proteinExistence type="predicted"/>
<evidence type="ECO:0000313" key="2">
    <source>
        <dbReference type="EMBL" id="VUZ52262.1"/>
    </source>
</evidence>
<feature type="non-terminal residue" evidence="2">
    <location>
        <position position="1"/>
    </location>
</feature>
<name>A0A564YYE5_HYMDI</name>
<evidence type="ECO:0000313" key="3">
    <source>
        <dbReference type="Proteomes" id="UP000321570"/>
    </source>
</evidence>
<accession>A0A564YYE5</accession>
<feature type="chain" id="PRO_5021886321" evidence="1">
    <location>
        <begin position="17"/>
        <end position="116"/>
    </location>
</feature>
<evidence type="ECO:0000256" key="1">
    <source>
        <dbReference type="SAM" id="SignalP"/>
    </source>
</evidence>
<keyword evidence="1" id="KW-0732">Signal</keyword>
<protein>
    <submittedName>
        <fullName evidence="2">Uncharacterized protein</fullName>
    </submittedName>
</protein>
<feature type="signal peptide" evidence="1">
    <location>
        <begin position="1"/>
        <end position="16"/>
    </location>
</feature>
<keyword evidence="3" id="KW-1185">Reference proteome</keyword>
<dbReference type="AlphaFoldDB" id="A0A564YYE5"/>
<reference evidence="2 3" key="1">
    <citation type="submission" date="2019-07" db="EMBL/GenBank/DDBJ databases">
        <authorList>
            <person name="Jastrzebski P J."/>
            <person name="Paukszto L."/>
            <person name="Jastrzebski P J."/>
        </authorList>
    </citation>
    <scope>NUCLEOTIDE SEQUENCE [LARGE SCALE GENOMIC DNA]</scope>
    <source>
        <strain evidence="2 3">WMS-il1</strain>
    </source>
</reference>
<sequence length="116" mass="13841">NFRLFLLLGLVCTALAHYRDHHDEDDYDEFLDDSIYDDDYFYDAELPKFHARSKVHEKDIMEGTNDETPFRKTKDIIEDPDKGIMTLEERQPVKRNKNRMKDPKYRKGLQELAGLM</sequence>